<proteinExistence type="predicted"/>
<dbReference type="InterPro" id="IPR036691">
    <property type="entry name" value="Endo/exonu/phosph_ase_sf"/>
</dbReference>
<evidence type="ECO:0000313" key="2">
    <source>
        <dbReference type="EMBL" id="KAG5620466.1"/>
    </source>
</evidence>
<dbReference type="OrthoDB" id="1750912at2759"/>
<dbReference type="EMBL" id="JACXVP010000002">
    <property type="protein sequence ID" value="KAG5620466.1"/>
    <property type="molecule type" value="Genomic_DNA"/>
</dbReference>
<evidence type="ECO:0000256" key="1">
    <source>
        <dbReference type="SAM" id="MobiDB-lite"/>
    </source>
</evidence>
<sequence length="117" mass="13035">MVEFSDTIEDLELFDFPLEGGAHTWFRGDLNTAASRIDRIIFTSEWSEQFKSLTSYVRFSSISAAYNGQCLARLLTLYLVGKKLGRELKAGATGEPSQPVYSGPSGRRGMLGFSRQE</sequence>
<gene>
    <name evidence="2" type="ORF">H5410_005684</name>
</gene>
<reference evidence="2 3" key="1">
    <citation type="submission" date="2020-09" db="EMBL/GenBank/DDBJ databases">
        <title>De no assembly of potato wild relative species, Solanum commersonii.</title>
        <authorList>
            <person name="Cho K."/>
        </authorList>
    </citation>
    <scope>NUCLEOTIDE SEQUENCE [LARGE SCALE GENOMIC DNA]</scope>
    <source>
        <strain evidence="2">LZ3.2</strain>
        <tissue evidence="2">Leaf</tissue>
    </source>
</reference>
<comment type="caution">
    <text evidence="2">The sequence shown here is derived from an EMBL/GenBank/DDBJ whole genome shotgun (WGS) entry which is preliminary data.</text>
</comment>
<dbReference type="AlphaFoldDB" id="A0A9J6A824"/>
<evidence type="ECO:0000313" key="3">
    <source>
        <dbReference type="Proteomes" id="UP000824120"/>
    </source>
</evidence>
<name>A0A9J6A824_SOLCO</name>
<dbReference type="SUPFAM" id="SSF56219">
    <property type="entry name" value="DNase I-like"/>
    <property type="match status" value="1"/>
</dbReference>
<organism evidence="2 3">
    <name type="scientific">Solanum commersonii</name>
    <name type="common">Commerson's wild potato</name>
    <name type="synonym">Commerson's nightshade</name>
    <dbReference type="NCBI Taxonomy" id="4109"/>
    <lineage>
        <taxon>Eukaryota</taxon>
        <taxon>Viridiplantae</taxon>
        <taxon>Streptophyta</taxon>
        <taxon>Embryophyta</taxon>
        <taxon>Tracheophyta</taxon>
        <taxon>Spermatophyta</taxon>
        <taxon>Magnoliopsida</taxon>
        <taxon>eudicotyledons</taxon>
        <taxon>Gunneridae</taxon>
        <taxon>Pentapetalae</taxon>
        <taxon>asterids</taxon>
        <taxon>lamiids</taxon>
        <taxon>Solanales</taxon>
        <taxon>Solanaceae</taxon>
        <taxon>Solanoideae</taxon>
        <taxon>Solaneae</taxon>
        <taxon>Solanum</taxon>
    </lineage>
</organism>
<dbReference type="Proteomes" id="UP000824120">
    <property type="component" value="Chromosome 2"/>
</dbReference>
<accession>A0A9J6A824</accession>
<keyword evidence="3" id="KW-1185">Reference proteome</keyword>
<feature type="region of interest" description="Disordered" evidence="1">
    <location>
        <begin position="90"/>
        <end position="117"/>
    </location>
</feature>
<protein>
    <submittedName>
        <fullName evidence="2">Uncharacterized protein</fullName>
    </submittedName>
</protein>